<accession>A0A1F6D1L6</accession>
<organism evidence="5 6">
    <name type="scientific">Candidatus Kaiserbacteria bacterium RIFCSPHIGHO2_02_FULL_49_11</name>
    <dbReference type="NCBI Taxonomy" id="1798489"/>
    <lineage>
        <taxon>Bacteria</taxon>
        <taxon>Candidatus Kaiseribacteriota</taxon>
    </lineage>
</organism>
<dbReference type="InterPro" id="IPR000529">
    <property type="entry name" value="Ribosomal_bS6"/>
</dbReference>
<dbReference type="Gene3D" id="3.30.70.60">
    <property type="match status" value="1"/>
</dbReference>
<evidence type="ECO:0000256" key="1">
    <source>
        <dbReference type="ARBA" id="ARBA00009512"/>
    </source>
</evidence>
<dbReference type="InterPro" id="IPR014717">
    <property type="entry name" value="Transl_elong_EF1B/ribsomal_bS6"/>
</dbReference>
<dbReference type="GO" id="GO:0003735">
    <property type="term" value="F:structural constituent of ribosome"/>
    <property type="evidence" value="ECO:0007669"/>
    <property type="project" value="InterPro"/>
</dbReference>
<feature type="region of interest" description="Disordered" evidence="4">
    <location>
        <begin position="154"/>
        <end position="173"/>
    </location>
</feature>
<dbReference type="SUPFAM" id="SSF54995">
    <property type="entry name" value="Ribosomal protein S6"/>
    <property type="match status" value="1"/>
</dbReference>
<comment type="caution">
    <text evidence="5">The sequence shown here is derived from an EMBL/GenBank/DDBJ whole genome shotgun (WGS) entry which is preliminary data.</text>
</comment>
<dbReference type="GO" id="GO:0019843">
    <property type="term" value="F:rRNA binding"/>
    <property type="evidence" value="ECO:0007669"/>
    <property type="project" value="InterPro"/>
</dbReference>
<sequence>MFKTDETTDKDLEVLHGDALEGLIEEDEDDAGEARVYELGYLLVSSILEEGLLSEVGKLKADIEHGGGVFVSEEAPARLHLAYTMERRIEGKKEKFDDAYFGWIKFEMTSNLILALKETLDANRNLLRYMIIKTVKENTRSEVRFQVAQRPERKVAVQRPVRKEESKGPISEAELDRTIEELVVE</sequence>
<name>A0A1F6D1L6_9BACT</name>
<dbReference type="GO" id="GO:0006412">
    <property type="term" value="P:translation"/>
    <property type="evidence" value="ECO:0007669"/>
    <property type="project" value="InterPro"/>
</dbReference>
<evidence type="ECO:0000313" key="6">
    <source>
        <dbReference type="Proteomes" id="UP000177659"/>
    </source>
</evidence>
<proteinExistence type="inferred from homology"/>
<gene>
    <name evidence="5" type="ORF">A3D62_01735</name>
</gene>
<comment type="similarity">
    <text evidence="1">Belongs to the bacterial ribosomal protein bS6 family.</text>
</comment>
<evidence type="ECO:0000256" key="4">
    <source>
        <dbReference type="SAM" id="MobiDB-lite"/>
    </source>
</evidence>
<feature type="compositionally biased region" description="Basic and acidic residues" evidence="4">
    <location>
        <begin position="154"/>
        <end position="167"/>
    </location>
</feature>
<dbReference type="AlphaFoldDB" id="A0A1F6D1L6"/>
<evidence type="ECO:0000256" key="2">
    <source>
        <dbReference type="ARBA" id="ARBA00035294"/>
    </source>
</evidence>
<dbReference type="Proteomes" id="UP000177659">
    <property type="component" value="Unassembled WGS sequence"/>
</dbReference>
<dbReference type="EMBL" id="MFLC01000005">
    <property type="protein sequence ID" value="OGG55324.1"/>
    <property type="molecule type" value="Genomic_DNA"/>
</dbReference>
<protein>
    <recommendedName>
        <fullName evidence="2">Small ribosomal subunit protein bS6</fullName>
    </recommendedName>
    <alternativeName>
        <fullName evidence="3">30S ribosomal protein S6</fullName>
    </alternativeName>
</protein>
<evidence type="ECO:0000256" key="3">
    <source>
        <dbReference type="ARBA" id="ARBA00035520"/>
    </source>
</evidence>
<dbReference type="InterPro" id="IPR035980">
    <property type="entry name" value="Ribosomal_bS6_sf"/>
</dbReference>
<dbReference type="Pfam" id="PF01250">
    <property type="entry name" value="Ribosomal_S6"/>
    <property type="match status" value="1"/>
</dbReference>
<reference evidence="5 6" key="1">
    <citation type="journal article" date="2016" name="Nat. Commun.">
        <title>Thousands of microbial genomes shed light on interconnected biogeochemical processes in an aquifer system.</title>
        <authorList>
            <person name="Anantharaman K."/>
            <person name="Brown C.T."/>
            <person name="Hug L.A."/>
            <person name="Sharon I."/>
            <person name="Castelle C.J."/>
            <person name="Probst A.J."/>
            <person name="Thomas B.C."/>
            <person name="Singh A."/>
            <person name="Wilkins M.J."/>
            <person name="Karaoz U."/>
            <person name="Brodie E.L."/>
            <person name="Williams K.H."/>
            <person name="Hubbard S.S."/>
            <person name="Banfield J.F."/>
        </authorList>
    </citation>
    <scope>NUCLEOTIDE SEQUENCE [LARGE SCALE GENOMIC DNA]</scope>
</reference>
<evidence type="ECO:0000313" key="5">
    <source>
        <dbReference type="EMBL" id="OGG55324.1"/>
    </source>
</evidence>
<dbReference type="GO" id="GO:0005840">
    <property type="term" value="C:ribosome"/>
    <property type="evidence" value="ECO:0007669"/>
    <property type="project" value="InterPro"/>
</dbReference>